<dbReference type="EMBL" id="MU806005">
    <property type="protein sequence ID" value="KAJ3842453.1"/>
    <property type="molecule type" value="Genomic_DNA"/>
</dbReference>
<proteinExistence type="predicted"/>
<organism evidence="2 3">
    <name type="scientific">Lentinula raphanica</name>
    <dbReference type="NCBI Taxonomy" id="153919"/>
    <lineage>
        <taxon>Eukaryota</taxon>
        <taxon>Fungi</taxon>
        <taxon>Dikarya</taxon>
        <taxon>Basidiomycota</taxon>
        <taxon>Agaricomycotina</taxon>
        <taxon>Agaricomycetes</taxon>
        <taxon>Agaricomycetidae</taxon>
        <taxon>Agaricales</taxon>
        <taxon>Marasmiineae</taxon>
        <taxon>Omphalotaceae</taxon>
        <taxon>Lentinula</taxon>
    </lineage>
</organism>
<keyword evidence="3" id="KW-1185">Reference proteome</keyword>
<feature type="signal peptide" evidence="1">
    <location>
        <begin position="1"/>
        <end position="32"/>
    </location>
</feature>
<evidence type="ECO:0000313" key="2">
    <source>
        <dbReference type="EMBL" id="KAJ3842453.1"/>
    </source>
</evidence>
<reference evidence="2" key="1">
    <citation type="submission" date="2022-08" db="EMBL/GenBank/DDBJ databases">
        <authorList>
            <consortium name="DOE Joint Genome Institute"/>
            <person name="Min B."/>
            <person name="Riley R."/>
            <person name="Sierra-Patev S."/>
            <person name="Naranjo-Ortiz M."/>
            <person name="Looney B."/>
            <person name="Konkel Z."/>
            <person name="Slot J.C."/>
            <person name="Sakamoto Y."/>
            <person name="Steenwyk J.L."/>
            <person name="Rokas A."/>
            <person name="Carro J."/>
            <person name="Camarero S."/>
            <person name="Ferreira P."/>
            <person name="Molpeceres G."/>
            <person name="Ruiz-Duenas F.J."/>
            <person name="Serrano A."/>
            <person name="Henrissat B."/>
            <person name="Drula E."/>
            <person name="Hughes K.W."/>
            <person name="Mata J.L."/>
            <person name="Ishikawa N.K."/>
            <person name="Vargas-Isla R."/>
            <person name="Ushijima S."/>
            <person name="Smith C.A."/>
            <person name="Ahrendt S."/>
            <person name="Andreopoulos W."/>
            <person name="He G."/>
            <person name="Labutti K."/>
            <person name="Lipzen A."/>
            <person name="Ng V."/>
            <person name="Sandor L."/>
            <person name="Barry K."/>
            <person name="Martinez A.T."/>
            <person name="Xiao Y."/>
            <person name="Gibbons J.G."/>
            <person name="Terashima K."/>
            <person name="Hibbett D.S."/>
            <person name="Grigoriev I.V."/>
        </authorList>
    </citation>
    <scope>NUCLEOTIDE SEQUENCE</scope>
    <source>
        <strain evidence="2">TFB9207</strain>
    </source>
</reference>
<evidence type="ECO:0000256" key="1">
    <source>
        <dbReference type="SAM" id="SignalP"/>
    </source>
</evidence>
<accession>A0AA38PGE1</accession>
<protein>
    <submittedName>
        <fullName evidence="2">Uncharacterized protein</fullName>
    </submittedName>
</protein>
<dbReference type="PROSITE" id="PS51257">
    <property type="entry name" value="PROKAR_LIPOPROTEIN"/>
    <property type="match status" value="1"/>
</dbReference>
<keyword evidence="1" id="KW-0732">Signal</keyword>
<gene>
    <name evidence="2" type="ORF">F5878DRAFT_395203</name>
</gene>
<comment type="caution">
    <text evidence="2">The sequence shown here is derived from an EMBL/GenBank/DDBJ whole genome shotgun (WGS) entry which is preliminary data.</text>
</comment>
<name>A0AA38PGE1_9AGAR</name>
<sequence length="234" mass="25841">MLLLRSWTSYIPLTRLLSALLFITSCPSIATAADRLRPILPKPEADSLPQIQPDQSRAVQDLPSIGPLMDEVDYVNLRKALSIYLLILSTNQLSVWTTAVVLWVPAEDKSARVTRHAYFTVKDHDIKGDVKGMSEKSIALLTEKEVQSAGTKGPGRKEIGNACFKPCNLDDLFKSLDGIASSVRQNLEKSSKKRPASIDFLRTFLGKLDTSGLLKQPLVDVSLEELLTTKPNHS</sequence>
<dbReference type="AlphaFoldDB" id="A0AA38PGE1"/>
<evidence type="ECO:0000313" key="3">
    <source>
        <dbReference type="Proteomes" id="UP001163846"/>
    </source>
</evidence>
<dbReference type="Proteomes" id="UP001163846">
    <property type="component" value="Unassembled WGS sequence"/>
</dbReference>
<feature type="chain" id="PRO_5041414503" evidence="1">
    <location>
        <begin position="33"/>
        <end position="234"/>
    </location>
</feature>